<gene>
    <name evidence="2" type="ORF">RKE40_26680</name>
</gene>
<dbReference type="SUPFAM" id="SSF56003">
    <property type="entry name" value="Molybdenum cofactor-binding domain"/>
    <property type="match status" value="1"/>
</dbReference>
<dbReference type="Proteomes" id="UP001254257">
    <property type="component" value="Unassembled WGS sequence"/>
</dbReference>
<dbReference type="Pfam" id="PF02738">
    <property type="entry name" value="MoCoBD_1"/>
    <property type="match status" value="1"/>
</dbReference>
<proteinExistence type="predicted"/>
<dbReference type="Pfam" id="PF01315">
    <property type="entry name" value="Ald_Xan_dh_C"/>
    <property type="match status" value="1"/>
</dbReference>
<keyword evidence="3" id="KW-1185">Reference proteome</keyword>
<dbReference type="InterPro" id="IPR046867">
    <property type="entry name" value="AldOxase/xan_DH_MoCoBD2"/>
</dbReference>
<reference evidence="2 3" key="1">
    <citation type="submission" date="2023-09" db="EMBL/GenBank/DDBJ databases">
        <title>Whole genome shotgun sequencing (WGS) of Bosea sp. ZW T0_25, isolated from stored onions (Allium cepa).</title>
        <authorList>
            <person name="Stoll D.A."/>
            <person name="Huch M."/>
        </authorList>
    </citation>
    <scope>NUCLEOTIDE SEQUENCE [LARGE SCALE GENOMIC DNA]</scope>
    <source>
        <strain evidence="2 3">ZW T0_25</strain>
    </source>
</reference>
<dbReference type="PANTHER" id="PTHR11908">
    <property type="entry name" value="XANTHINE DEHYDROGENASE"/>
    <property type="match status" value="1"/>
</dbReference>
<organism evidence="2 3">
    <name type="scientific">Bosea rubneri</name>
    <dbReference type="NCBI Taxonomy" id="3075434"/>
    <lineage>
        <taxon>Bacteria</taxon>
        <taxon>Pseudomonadati</taxon>
        <taxon>Pseudomonadota</taxon>
        <taxon>Alphaproteobacteria</taxon>
        <taxon>Hyphomicrobiales</taxon>
        <taxon>Boseaceae</taxon>
        <taxon>Bosea</taxon>
    </lineage>
</organism>
<evidence type="ECO:0000313" key="3">
    <source>
        <dbReference type="Proteomes" id="UP001254257"/>
    </source>
</evidence>
<feature type="domain" description="Aldehyde oxidase/xanthine dehydrogenase a/b hammerhead" evidence="1">
    <location>
        <begin position="28"/>
        <end position="140"/>
    </location>
</feature>
<dbReference type="Gene3D" id="3.90.1170.50">
    <property type="entry name" value="Aldehyde oxidase/xanthine dehydrogenase, a/b hammerhead"/>
    <property type="match status" value="1"/>
</dbReference>
<dbReference type="EMBL" id="JAWDID010000071">
    <property type="protein sequence ID" value="MDU0343489.1"/>
    <property type="molecule type" value="Genomic_DNA"/>
</dbReference>
<dbReference type="PANTHER" id="PTHR11908:SF123">
    <property type="entry name" value="ALDEHYDE OXIDOREDUCTASE MOLYBDENUM-BINDING SUBUNIT PAOC"/>
    <property type="match status" value="1"/>
</dbReference>
<dbReference type="InterPro" id="IPR016208">
    <property type="entry name" value="Ald_Oxase/xanthine_DH-like"/>
</dbReference>
<dbReference type="InterPro" id="IPR000674">
    <property type="entry name" value="Ald_Oxase/Xan_DH_a/b"/>
</dbReference>
<dbReference type="SUPFAM" id="SSF54665">
    <property type="entry name" value="CO dehydrogenase molybdoprotein N-domain-like"/>
    <property type="match status" value="1"/>
</dbReference>
<dbReference type="InterPro" id="IPR037165">
    <property type="entry name" value="AldOxase/xan_DH_Mopterin-bd_sf"/>
</dbReference>
<dbReference type="Pfam" id="PF20256">
    <property type="entry name" value="MoCoBD_2"/>
    <property type="match status" value="1"/>
</dbReference>
<dbReference type="RefSeq" id="WP_316021201.1">
    <property type="nucleotide sequence ID" value="NZ_JAWDID010000071.1"/>
</dbReference>
<accession>A0ABU3SFG8</accession>
<evidence type="ECO:0000259" key="1">
    <source>
        <dbReference type="SMART" id="SM01008"/>
    </source>
</evidence>
<dbReference type="SMART" id="SM01008">
    <property type="entry name" value="Ald_Xan_dh_C"/>
    <property type="match status" value="1"/>
</dbReference>
<sequence>MTRLDNPNTAIRIVGRPIDRRDGPQKVTGSATYAYEKTGAGKALVGFFATATIGRGEIETIDTSAGEAMPGVRLIVTYRNAPQQAALDTGNRAFTTRARPILMGRRIHHFGQPIALVIAETYEQARDAARSVVATYTTEPGTFVYAEGNPVHQPELANAGFAGSTNLGDFETGFATAAFQVDQTYETLPHCAQPLEPHATLAHWEGETLHLTTSHQTLRYIQASLRTALGLAPENVVISAPFVGGGFGSKLAVHADLMGAAIGARMVGQPVKVCLTRQQMFSLVGMRPWHRQRVRLGADADGRLTAIGHEVLLYSNERDPFIEQTGIVTRSLYAGPNRMTRHLVTHLDLPNGEAVRAPGELPGLLAVETAMDELAEALDMDPIALRVLNDTTTDPESGAPLTGRTLTQCLRTGAERFGWSARLRQPRARRDGNWFVGMGVASAIRTHFQGATEVEVAVTPDRRIQVRSDITDIGTGSYTILAQVAAEVLGVDFSEVDVMLAHTRLPAGGGSGGSWGASNTTAALHQACLALLERAGLPAGPGLVRQTLAAHPAGLSARGNLPSMGNVPNWREKSRHTYGAHFVELAVHRLTGETKVRRMLGVFSAGRILNPKTARSQLLGGMIWGLSAALREAAEIDPRRGNVVNGDLAEYLLPVHADVPDVDVMMLDEPDLEANPIGVKGVGELGACGSSAAFANALYNACGIRARSFPVHLSSLVPELG</sequence>
<name>A0ABU3SFG8_9HYPH</name>
<comment type="caution">
    <text evidence="2">The sequence shown here is derived from an EMBL/GenBank/DDBJ whole genome shotgun (WGS) entry which is preliminary data.</text>
</comment>
<evidence type="ECO:0000313" key="2">
    <source>
        <dbReference type="EMBL" id="MDU0343489.1"/>
    </source>
</evidence>
<dbReference type="InterPro" id="IPR008274">
    <property type="entry name" value="AldOxase/xan_DH_MoCoBD1"/>
</dbReference>
<dbReference type="InterPro" id="IPR036856">
    <property type="entry name" value="Ald_Oxase/Xan_DH_a/b_sf"/>
</dbReference>
<protein>
    <submittedName>
        <fullName evidence="2">Xanthine dehydrogenase family protein molybdopterin-binding subunit</fullName>
    </submittedName>
</protein>
<dbReference type="Gene3D" id="3.30.365.10">
    <property type="entry name" value="Aldehyde oxidase/xanthine dehydrogenase, molybdopterin binding domain"/>
    <property type="match status" value="4"/>
</dbReference>